<dbReference type="PANTHER" id="PTHR47199:SF2">
    <property type="entry name" value="PHOTOSYSTEM II STABILITY_ASSEMBLY FACTOR HCF136, CHLOROPLASTIC"/>
    <property type="match status" value="1"/>
</dbReference>
<name>A0ABW1EEJ4_9BACT</name>
<accession>A0ABW1EEJ4</accession>
<gene>
    <name evidence="8" type="ORF">ACFPT7_05675</name>
</gene>
<keyword evidence="2" id="KW-0604">Photosystem II</keyword>
<dbReference type="InterPro" id="IPR036278">
    <property type="entry name" value="Sialidase_sf"/>
</dbReference>
<keyword evidence="1" id="KW-0602">Photosynthesis</keyword>
<feature type="transmembrane region" description="Helical" evidence="5">
    <location>
        <begin position="759"/>
        <end position="779"/>
    </location>
</feature>
<keyword evidence="5" id="KW-0812">Transmembrane</keyword>
<feature type="compositionally biased region" description="Polar residues" evidence="4">
    <location>
        <begin position="997"/>
        <end position="1013"/>
    </location>
</feature>
<dbReference type="PANTHER" id="PTHR47199">
    <property type="entry name" value="PHOTOSYSTEM II STABILITY/ASSEMBLY FACTOR HCF136, CHLOROPLASTIC"/>
    <property type="match status" value="1"/>
</dbReference>
<keyword evidence="5" id="KW-1133">Transmembrane helix</keyword>
<dbReference type="Pfam" id="PF07693">
    <property type="entry name" value="KAP_NTPase"/>
    <property type="match status" value="1"/>
</dbReference>
<evidence type="ECO:0000313" key="9">
    <source>
        <dbReference type="Proteomes" id="UP001596091"/>
    </source>
</evidence>
<evidence type="ECO:0000256" key="5">
    <source>
        <dbReference type="SAM" id="Phobius"/>
    </source>
</evidence>
<evidence type="ECO:0000256" key="1">
    <source>
        <dbReference type="ARBA" id="ARBA00022531"/>
    </source>
</evidence>
<dbReference type="Proteomes" id="UP001596091">
    <property type="component" value="Unassembled WGS sequence"/>
</dbReference>
<feature type="transmembrane region" description="Helical" evidence="5">
    <location>
        <begin position="556"/>
        <end position="575"/>
    </location>
</feature>
<organism evidence="8 9">
    <name type="scientific">Acidicapsa dinghuensis</name>
    <dbReference type="NCBI Taxonomy" id="2218256"/>
    <lineage>
        <taxon>Bacteria</taxon>
        <taxon>Pseudomonadati</taxon>
        <taxon>Acidobacteriota</taxon>
        <taxon>Terriglobia</taxon>
        <taxon>Terriglobales</taxon>
        <taxon>Acidobacteriaceae</taxon>
        <taxon>Acidicapsa</taxon>
    </lineage>
</organism>
<feature type="compositionally biased region" description="Polar residues" evidence="4">
    <location>
        <begin position="31"/>
        <end position="41"/>
    </location>
</feature>
<dbReference type="SUPFAM" id="SSF50939">
    <property type="entry name" value="Sialidases"/>
    <property type="match status" value="1"/>
</dbReference>
<evidence type="ECO:0000256" key="4">
    <source>
        <dbReference type="SAM" id="MobiDB-lite"/>
    </source>
</evidence>
<feature type="region of interest" description="Disordered" evidence="4">
    <location>
        <begin position="797"/>
        <end position="841"/>
    </location>
</feature>
<feature type="domain" description="KAP NTPase" evidence="6">
    <location>
        <begin position="428"/>
        <end position="685"/>
    </location>
</feature>
<dbReference type="SUPFAM" id="SSF52540">
    <property type="entry name" value="P-loop containing nucleoside triphosphate hydrolases"/>
    <property type="match status" value="1"/>
</dbReference>
<evidence type="ECO:0000313" key="8">
    <source>
        <dbReference type="EMBL" id="MFC5861773.1"/>
    </source>
</evidence>
<feature type="transmembrane region" description="Helical" evidence="5">
    <location>
        <begin position="531"/>
        <end position="550"/>
    </location>
</feature>
<feature type="domain" description="Photosynthesis system II assembly factor Ycf48/Hcf136-like" evidence="7">
    <location>
        <begin position="278"/>
        <end position="364"/>
    </location>
</feature>
<dbReference type="InterPro" id="IPR011646">
    <property type="entry name" value="KAP_P-loop"/>
</dbReference>
<feature type="coiled-coil region" evidence="3">
    <location>
        <begin position="679"/>
        <end position="708"/>
    </location>
</feature>
<feature type="transmembrane region" description="Helical" evidence="5">
    <location>
        <begin position="846"/>
        <end position="867"/>
    </location>
</feature>
<dbReference type="EMBL" id="JBHSPH010000002">
    <property type="protein sequence ID" value="MFC5861773.1"/>
    <property type="molecule type" value="Genomic_DNA"/>
</dbReference>
<feature type="region of interest" description="Disordered" evidence="4">
    <location>
        <begin position="980"/>
        <end position="1013"/>
    </location>
</feature>
<feature type="transmembrane region" description="Helical" evidence="5">
    <location>
        <begin position="374"/>
        <end position="393"/>
    </location>
</feature>
<keyword evidence="9" id="KW-1185">Reference proteome</keyword>
<evidence type="ECO:0000256" key="3">
    <source>
        <dbReference type="SAM" id="Coils"/>
    </source>
</evidence>
<proteinExistence type="predicted"/>
<dbReference type="Gene3D" id="3.40.50.300">
    <property type="entry name" value="P-loop containing nucleotide triphosphate hydrolases"/>
    <property type="match status" value="1"/>
</dbReference>
<dbReference type="RefSeq" id="WP_263337397.1">
    <property type="nucleotide sequence ID" value="NZ_JAGSYH010000004.1"/>
</dbReference>
<evidence type="ECO:0000256" key="2">
    <source>
        <dbReference type="ARBA" id="ARBA00023276"/>
    </source>
</evidence>
<feature type="compositionally biased region" description="Polar residues" evidence="4">
    <location>
        <begin position="801"/>
        <end position="829"/>
    </location>
</feature>
<keyword evidence="5" id="KW-0472">Membrane</keyword>
<dbReference type="InterPro" id="IPR028203">
    <property type="entry name" value="PSII_CF48-like_dom"/>
</dbReference>
<dbReference type="InterPro" id="IPR027417">
    <property type="entry name" value="P-loop_NTPase"/>
</dbReference>
<dbReference type="InterPro" id="IPR015943">
    <property type="entry name" value="WD40/YVTN_repeat-like_dom_sf"/>
</dbReference>
<feature type="region of interest" description="Disordered" evidence="4">
    <location>
        <begin position="1"/>
        <end position="41"/>
    </location>
</feature>
<evidence type="ECO:0000259" key="6">
    <source>
        <dbReference type="Pfam" id="PF07693"/>
    </source>
</evidence>
<protein>
    <submittedName>
        <fullName evidence="8">P-loop NTPase fold protein</fullName>
    </submittedName>
</protein>
<keyword evidence="3" id="KW-0175">Coiled coil</keyword>
<evidence type="ECO:0000259" key="7">
    <source>
        <dbReference type="Pfam" id="PF14870"/>
    </source>
</evidence>
<sequence length="1013" mass="111455">MSKAIPPARKKAAPKSSRSEFQEDDSPQPQPTTLRSVSDQRSTKAQAKRTALYSGLFLVPVLALVAWLQPPRPGFLPREPFAWAMSWFFYPYEVNPWYRPPIRGFYIRSVTVVPGTNGKEVLALAGHNEILRTTDSGEHWTPEWFEPAGEFTSISFADHQHGWIEVSAPSVELRVTSDGGKTWRALPNTPDTAVGSIQFFDNRRGVGVNGTGGLAVLMNVPIGDIVSTQDGGTTWSKVSNPFSGGNGNSIVAFSDATFEQGCTVYDFNLSHITCLNQGKWAAAKMNQLLFYLYGISFSAPNEAWAVGDNGTLIHTTDGGTSWVSQGSGTMEHLRGVSFADKSNGWIVGTGGTILHTTDGGTTWKPQESAPYRRYAAPWFFASMVFFIPLFVWSTSPERRPKAMVDDIVSADAPIESLDDDRLGQKALVERLTNYLTNPNTEPPLVISLQARWGMGKSSVMRMLQANLKRNRVAVTVWFNAWHHQREDLLLAYLLETVQRQAVPQWLSATGVSFRLDLIRVRMFDPARRDRLALVLLATGFLALRVAMPSLFPSAGWGSWLTKAGYVAIAGVFLGLGKAFKSNPEKLIENAGGFLVDTFKEALKLPSLVGKSDVRQEFAENLKDVAEALKPQRLVIFLDDLDRCRPEQVVQILEAINFLSSVAPVFVVVGADYSKVETLVAKQFEELALLEAENKRVEREEKVDNQEVNRVHLRVAYARDYLKKIVNVRLNLKAPTAEHFADMMERPRIVKAEAGMLPRYGRMLATLTLPVLLVFAAVLWTSRASTSKPAATVAVGKAETDGTGQPQQVAAGVTNRQTAPTQDRANSTLPFPNRASEGGPSNSYDGWLGRNAMLIGIPSMLMLLALVARLTRPANLDQATEDPRFTRALVHHTKAIFDLYQSPREVRRLLNYLRLVAAKSGQGEIDQGQKLRDQHADFDEVLVGLALGGANAPALAAWEIRKYYKDQCGIFGLDPQTFLPRENGSDESADHSVDAGGSTIQVGATGNSHVSALE</sequence>
<dbReference type="Pfam" id="PF14870">
    <property type="entry name" value="PSII_BNR"/>
    <property type="match status" value="1"/>
</dbReference>
<comment type="caution">
    <text evidence="8">The sequence shown here is derived from an EMBL/GenBank/DDBJ whole genome shotgun (WGS) entry which is preliminary data.</text>
</comment>
<feature type="transmembrane region" description="Helical" evidence="5">
    <location>
        <begin position="50"/>
        <end position="68"/>
    </location>
</feature>
<dbReference type="Gene3D" id="2.130.10.10">
    <property type="entry name" value="YVTN repeat-like/Quinoprotein amine dehydrogenase"/>
    <property type="match status" value="2"/>
</dbReference>
<reference evidence="9" key="1">
    <citation type="journal article" date="2019" name="Int. J. Syst. Evol. Microbiol.">
        <title>The Global Catalogue of Microorganisms (GCM) 10K type strain sequencing project: providing services to taxonomists for standard genome sequencing and annotation.</title>
        <authorList>
            <consortium name="The Broad Institute Genomics Platform"/>
            <consortium name="The Broad Institute Genome Sequencing Center for Infectious Disease"/>
            <person name="Wu L."/>
            <person name="Ma J."/>
        </authorList>
    </citation>
    <scope>NUCLEOTIDE SEQUENCE [LARGE SCALE GENOMIC DNA]</scope>
    <source>
        <strain evidence="9">JCM 4087</strain>
    </source>
</reference>